<dbReference type="GO" id="GO:0030313">
    <property type="term" value="C:cell envelope"/>
    <property type="evidence" value="ECO:0007669"/>
    <property type="project" value="TreeGrafter"/>
</dbReference>
<accession>A0A7V8VGX3</accession>
<evidence type="ECO:0000256" key="3">
    <source>
        <dbReference type="SAM" id="Phobius"/>
    </source>
</evidence>
<gene>
    <name evidence="4" type="ORF">H0921_16875</name>
</gene>
<sequence length="718" mass="81381">MSVNPAVTDERQRYTRRIEESFEAAAKLAGSHLPPSDFYEQLLHKTLGTIEAKAGAIWLRTPQGFLQLACQVRLDQVGLDEKRGCRQCHNELLRQVFQAQPPRPALLEPNGRLTPPGAENAPIPAANLTNYFILLAPILTPDKHSLGLLEVFQEPNHDPRLYPAFLNYTAQMAGYASQFHAYLSQRADPNIERTFTQIEAFARLIHSSLHPTEVAYHVANEGRKLIDCDRLSVGVRHGRSRVTVEAVSGADVVEKASTHIRCLRRLMEQVLHWGETLVFKGTREAGLPPQVATALDAYLAESHPKFLVAQPIRDPREKDPNKPPRSILVLEVFNPPEQVEPLIQRLEVVGKHAAPALYNAAEMKRVPLRLLWKPLLAIQEGLGGKGRFYALAIGLLLAILIGCLIAVPYPLRLDAKGQLLPEEIAQIFPRTEGVVVDIRVRPGQKIAPDYDVVHLYSAELAQRLQQALSQRNEAQGQFEAAEQILRELRDVRDRATYETQRETARLRREAADREYQALLREYLCLPEPLGKFRAVAPRFDPALPRERPPIWTVLDDDRRDKLLGRTIRPHEELLRVGNLEGVWHVELKIPQRNIGHIRRAFADPRLHHVEAATGRKYLDVDLLLSSMPDTRFLGRLYENGLTAQAVPNQQELTDNEPVVTAYVKLQAPDIPPHLQAPRSQFVTGLEVRTRIRCGQHALGYSLFHGVWEWFYEKIIFFF</sequence>
<dbReference type="AlphaFoldDB" id="A0A7V8VGX3"/>
<evidence type="ECO:0000256" key="1">
    <source>
        <dbReference type="ARBA" id="ARBA00022448"/>
    </source>
</evidence>
<keyword evidence="1" id="KW-0813">Transport</keyword>
<evidence type="ECO:0000313" key="5">
    <source>
        <dbReference type="Proteomes" id="UP000542342"/>
    </source>
</evidence>
<keyword evidence="3" id="KW-0812">Transmembrane</keyword>
<reference evidence="4 5" key="1">
    <citation type="submission" date="2020-07" db="EMBL/GenBank/DDBJ databases">
        <title>Thermogemmata thermophila gen. nov., sp. nov., a novel moderate thermophilic planctomycete from a Kamchatka hot spring.</title>
        <authorList>
            <person name="Elcheninov A.G."/>
            <person name="Podosokorskaya O.A."/>
            <person name="Kovaleva O.L."/>
            <person name="Novikov A."/>
            <person name="Bonch-Osmolovskaya E.A."/>
            <person name="Toshchakov S.V."/>
            <person name="Kublanov I.V."/>
        </authorList>
    </citation>
    <scope>NUCLEOTIDE SEQUENCE [LARGE SCALE GENOMIC DNA]</scope>
    <source>
        <strain evidence="4 5">2918</strain>
    </source>
</reference>
<feature type="transmembrane region" description="Helical" evidence="3">
    <location>
        <begin position="388"/>
        <end position="411"/>
    </location>
</feature>
<comment type="caution">
    <text evidence="4">The sequence shown here is derived from an EMBL/GenBank/DDBJ whole genome shotgun (WGS) entry which is preliminary data.</text>
</comment>
<keyword evidence="5" id="KW-1185">Reference proteome</keyword>
<dbReference type="Proteomes" id="UP000542342">
    <property type="component" value="Unassembled WGS sequence"/>
</dbReference>
<dbReference type="PANTHER" id="PTHR30097:SF4">
    <property type="entry name" value="SLR6042 PROTEIN"/>
    <property type="match status" value="1"/>
</dbReference>
<dbReference type="InterPro" id="IPR029016">
    <property type="entry name" value="GAF-like_dom_sf"/>
</dbReference>
<keyword evidence="3" id="KW-0472">Membrane</keyword>
<evidence type="ECO:0000313" key="4">
    <source>
        <dbReference type="EMBL" id="MBA2227835.1"/>
    </source>
</evidence>
<feature type="coiled-coil region" evidence="2">
    <location>
        <begin position="457"/>
        <end position="521"/>
    </location>
</feature>
<dbReference type="EMBL" id="JACEFB010000020">
    <property type="protein sequence ID" value="MBA2227835.1"/>
    <property type="molecule type" value="Genomic_DNA"/>
</dbReference>
<organism evidence="4 5">
    <name type="scientific">Thermogemmata fonticola</name>
    <dbReference type="NCBI Taxonomy" id="2755323"/>
    <lineage>
        <taxon>Bacteria</taxon>
        <taxon>Pseudomonadati</taxon>
        <taxon>Planctomycetota</taxon>
        <taxon>Planctomycetia</taxon>
        <taxon>Gemmatales</taxon>
        <taxon>Gemmataceae</taxon>
        <taxon>Thermogemmata</taxon>
    </lineage>
</organism>
<protein>
    <recommendedName>
        <fullName evidence="6">HlyD family efflux transporter periplasmic adaptor subunit</fullName>
    </recommendedName>
</protein>
<evidence type="ECO:0008006" key="6">
    <source>
        <dbReference type="Google" id="ProtNLM"/>
    </source>
</evidence>
<dbReference type="GO" id="GO:0060003">
    <property type="term" value="P:copper ion export"/>
    <property type="evidence" value="ECO:0007669"/>
    <property type="project" value="TreeGrafter"/>
</dbReference>
<dbReference type="GO" id="GO:0015679">
    <property type="term" value="P:plasma membrane copper ion transport"/>
    <property type="evidence" value="ECO:0007669"/>
    <property type="project" value="TreeGrafter"/>
</dbReference>
<proteinExistence type="predicted"/>
<keyword evidence="2" id="KW-0175">Coiled coil</keyword>
<name>A0A7V8VGX3_9BACT</name>
<keyword evidence="3" id="KW-1133">Transmembrane helix</keyword>
<dbReference type="InterPro" id="IPR051909">
    <property type="entry name" value="MFP_Cation_Efflux"/>
</dbReference>
<evidence type="ECO:0000256" key="2">
    <source>
        <dbReference type="SAM" id="Coils"/>
    </source>
</evidence>
<dbReference type="PANTHER" id="PTHR30097">
    <property type="entry name" value="CATION EFFLUX SYSTEM PROTEIN CUSB"/>
    <property type="match status" value="1"/>
</dbReference>
<dbReference type="RefSeq" id="WP_194539699.1">
    <property type="nucleotide sequence ID" value="NZ_JACEFB010000020.1"/>
</dbReference>
<dbReference type="Gene3D" id="3.30.450.40">
    <property type="match status" value="1"/>
</dbReference>